<evidence type="ECO:0000256" key="1">
    <source>
        <dbReference type="SAM" id="MobiDB-lite"/>
    </source>
</evidence>
<evidence type="ECO:0000313" key="3">
    <source>
        <dbReference type="Proteomes" id="UP001221757"/>
    </source>
</evidence>
<organism evidence="2 3">
    <name type="scientific">Mycena rosella</name>
    <name type="common">Pink bonnet</name>
    <name type="synonym">Agaricus rosellus</name>
    <dbReference type="NCBI Taxonomy" id="1033263"/>
    <lineage>
        <taxon>Eukaryota</taxon>
        <taxon>Fungi</taxon>
        <taxon>Dikarya</taxon>
        <taxon>Basidiomycota</taxon>
        <taxon>Agaricomycotina</taxon>
        <taxon>Agaricomycetes</taxon>
        <taxon>Agaricomycetidae</taxon>
        <taxon>Agaricales</taxon>
        <taxon>Marasmiineae</taxon>
        <taxon>Mycenaceae</taxon>
        <taxon>Mycena</taxon>
    </lineage>
</organism>
<gene>
    <name evidence="2" type="ORF">B0H17DRAFT_1127258</name>
</gene>
<dbReference type="Proteomes" id="UP001221757">
    <property type="component" value="Unassembled WGS sequence"/>
</dbReference>
<dbReference type="EMBL" id="JARKIE010000012">
    <property type="protein sequence ID" value="KAJ7703644.1"/>
    <property type="molecule type" value="Genomic_DNA"/>
</dbReference>
<feature type="region of interest" description="Disordered" evidence="1">
    <location>
        <begin position="167"/>
        <end position="186"/>
    </location>
</feature>
<dbReference type="AlphaFoldDB" id="A0AAD7DZY9"/>
<feature type="compositionally biased region" description="Low complexity" evidence="1">
    <location>
        <begin position="167"/>
        <end position="183"/>
    </location>
</feature>
<feature type="region of interest" description="Disordered" evidence="1">
    <location>
        <begin position="51"/>
        <end position="81"/>
    </location>
</feature>
<accession>A0AAD7DZY9</accession>
<comment type="caution">
    <text evidence="2">The sequence shown here is derived from an EMBL/GenBank/DDBJ whole genome shotgun (WGS) entry which is preliminary data.</text>
</comment>
<sequence>MISSASSLKNPIGIPDNSNIPKPHALIAPSHSRLLIPERVITPIQTRSAFTSTSQRKHLGTWDLKDSRPQRPGATGQNARDQDLRFASVGVSISVGVFIDSDILGRGFRGNGREWSRTGQGVVGQRACPGWSDKLLTAGGGLCIAESVFVDALRLVAAFLGATVTVPGKGTKTPTTPHTSGSPEDQLKLPRIRGRCACGSSGRSDTRTRLSQVANRTPAKRCAPWAPLAASTGARQCRRLDHHGPVAEAVNARDARAIRSPATVPSPCLGIGACALSDSARRTAEMRGIRDPHRKPTPTPPPHQGPTCAIALRKFPGAEHRTVAAPRARASGGNGGSVPAGSIRCWLVIRGTQEFERMWREALGRRICVGSILRGAESCSCRMVNKCEKIGGGAPLTSGRILSRVCDCAAYGGSK</sequence>
<name>A0AAD7DZY9_MYCRO</name>
<keyword evidence="3" id="KW-1185">Reference proteome</keyword>
<protein>
    <submittedName>
        <fullName evidence="2">Uncharacterized protein</fullName>
    </submittedName>
</protein>
<evidence type="ECO:0000313" key="2">
    <source>
        <dbReference type="EMBL" id="KAJ7703644.1"/>
    </source>
</evidence>
<reference evidence="2" key="1">
    <citation type="submission" date="2023-03" db="EMBL/GenBank/DDBJ databases">
        <title>Massive genome expansion in bonnet fungi (Mycena s.s.) driven by repeated elements and novel gene families across ecological guilds.</title>
        <authorList>
            <consortium name="Lawrence Berkeley National Laboratory"/>
            <person name="Harder C.B."/>
            <person name="Miyauchi S."/>
            <person name="Viragh M."/>
            <person name="Kuo A."/>
            <person name="Thoen E."/>
            <person name="Andreopoulos B."/>
            <person name="Lu D."/>
            <person name="Skrede I."/>
            <person name="Drula E."/>
            <person name="Henrissat B."/>
            <person name="Morin E."/>
            <person name="Kohler A."/>
            <person name="Barry K."/>
            <person name="LaButti K."/>
            <person name="Morin E."/>
            <person name="Salamov A."/>
            <person name="Lipzen A."/>
            <person name="Mereny Z."/>
            <person name="Hegedus B."/>
            <person name="Baldrian P."/>
            <person name="Stursova M."/>
            <person name="Weitz H."/>
            <person name="Taylor A."/>
            <person name="Grigoriev I.V."/>
            <person name="Nagy L.G."/>
            <person name="Martin F."/>
            <person name="Kauserud H."/>
        </authorList>
    </citation>
    <scope>NUCLEOTIDE SEQUENCE</scope>
    <source>
        <strain evidence="2">CBHHK067</strain>
    </source>
</reference>
<proteinExistence type="predicted"/>